<evidence type="ECO:0000313" key="2">
    <source>
        <dbReference type="Proteomes" id="UP000230750"/>
    </source>
</evidence>
<proteinExistence type="predicted"/>
<keyword evidence="2" id="KW-1185">Reference proteome</keyword>
<organism evidence="1 2">
    <name type="scientific">Stichopus japonicus</name>
    <name type="common">Sea cucumber</name>
    <dbReference type="NCBI Taxonomy" id="307972"/>
    <lineage>
        <taxon>Eukaryota</taxon>
        <taxon>Metazoa</taxon>
        <taxon>Echinodermata</taxon>
        <taxon>Eleutherozoa</taxon>
        <taxon>Echinozoa</taxon>
        <taxon>Holothuroidea</taxon>
        <taxon>Aspidochirotacea</taxon>
        <taxon>Aspidochirotida</taxon>
        <taxon>Stichopodidae</taxon>
        <taxon>Apostichopus</taxon>
    </lineage>
</organism>
<dbReference type="Proteomes" id="UP000230750">
    <property type="component" value="Unassembled WGS sequence"/>
</dbReference>
<dbReference type="EMBL" id="MRZV01000299">
    <property type="protein sequence ID" value="PIK53147.1"/>
    <property type="molecule type" value="Genomic_DNA"/>
</dbReference>
<reference evidence="1 2" key="1">
    <citation type="journal article" date="2017" name="PLoS Biol.">
        <title>The sea cucumber genome provides insights into morphological evolution and visceral regeneration.</title>
        <authorList>
            <person name="Zhang X."/>
            <person name="Sun L."/>
            <person name="Yuan J."/>
            <person name="Sun Y."/>
            <person name="Gao Y."/>
            <person name="Zhang L."/>
            <person name="Li S."/>
            <person name="Dai H."/>
            <person name="Hamel J.F."/>
            <person name="Liu C."/>
            <person name="Yu Y."/>
            <person name="Liu S."/>
            <person name="Lin W."/>
            <person name="Guo K."/>
            <person name="Jin S."/>
            <person name="Xu P."/>
            <person name="Storey K.B."/>
            <person name="Huan P."/>
            <person name="Zhang T."/>
            <person name="Zhou Y."/>
            <person name="Zhang J."/>
            <person name="Lin C."/>
            <person name="Li X."/>
            <person name="Xing L."/>
            <person name="Huo D."/>
            <person name="Sun M."/>
            <person name="Wang L."/>
            <person name="Mercier A."/>
            <person name="Li F."/>
            <person name="Yang H."/>
            <person name="Xiang J."/>
        </authorList>
    </citation>
    <scope>NUCLEOTIDE SEQUENCE [LARGE SCALE GENOMIC DNA]</scope>
    <source>
        <strain evidence="1">Shaxun</strain>
        <tissue evidence="1">Muscle</tissue>
    </source>
</reference>
<accession>A0A2G8KYS2</accession>
<sequence length="350" mass="40326">MCDNLRSTASVILATHDKWSDASCMPYLRKAYKSLIDGARMEFPELESLSLIEKRDLPPLNSDKVRIPEEEDLVANIEGSKNAAWWITGLASGRDGRIFITSESADRHAATIIYRFHNGELQHYPPKEVLRLSLHKANTAFSHSSVIFPFGEKEIRIYDDDNRSYTRKKIESIVEEWLPDLSVMGAVLDYANNQILVYTNSRDTFVLDNKLTFLYKFTLPEVISWPRNIAIRNSKLLVCDFARRRAHIVTLYGMDASLQIEITKPDFEEGDWGPLSVCMDKKGFIYMLWEATIRNQSRCNLVQFSQDGRTLLKNKPVESDAQFVAMLDKTRARNLWWPLGLQRGYTSTDW</sequence>
<dbReference type="InterPro" id="IPR011042">
    <property type="entry name" value="6-blade_b-propeller_TolB-like"/>
</dbReference>
<name>A0A2G8KYS2_STIJA</name>
<dbReference type="Gene3D" id="2.120.10.30">
    <property type="entry name" value="TolB, C-terminal domain"/>
    <property type="match status" value="1"/>
</dbReference>
<comment type="caution">
    <text evidence="1">The sequence shown here is derived from an EMBL/GenBank/DDBJ whole genome shotgun (WGS) entry which is preliminary data.</text>
</comment>
<gene>
    <name evidence="1" type="ORF">BSL78_09971</name>
</gene>
<dbReference type="AlphaFoldDB" id="A0A2G8KYS2"/>
<protein>
    <submittedName>
        <fullName evidence="1">Uncharacterized protein</fullName>
    </submittedName>
</protein>
<evidence type="ECO:0000313" key="1">
    <source>
        <dbReference type="EMBL" id="PIK53147.1"/>
    </source>
</evidence>
<dbReference type="SUPFAM" id="SSF63829">
    <property type="entry name" value="Calcium-dependent phosphotriesterase"/>
    <property type="match status" value="1"/>
</dbReference>